<dbReference type="PANTHER" id="PTHR11455:SF9">
    <property type="entry name" value="CRYPTOCHROME CIRCADIAN CLOCK 5 ISOFORM X1"/>
    <property type="match status" value="1"/>
</dbReference>
<dbReference type="GO" id="GO:0003677">
    <property type="term" value="F:DNA binding"/>
    <property type="evidence" value="ECO:0007669"/>
    <property type="project" value="TreeGrafter"/>
</dbReference>
<feature type="site" description="Electron transfer via tryptophanyl radical" evidence="5">
    <location>
        <position position="306"/>
    </location>
</feature>
<dbReference type="GeneID" id="94364288"/>
<dbReference type="Gene3D" id="1.10.579.10">
    <property type="entry name" value="DNA Cyclobutane Dipyrimidine Photolyase, subunit A, domain 3"/>
    <property type="match status" value="1"/>
</dbReference>
<dbReference type="GO" id="GO:0003904">
    <property type="term" value="F:deoxyribodipyrimidine photo-lyase activity"/>
    <property type="evidence" value="ECO:0007669"/>
    <property type="project" value="TreeGrafter"/>
</dbReference>
<dbReference type="InterPro" id="IPR006050">
    <property type="entry name" value="DNA_photolyase_N"/>
</dbReference>
<evidence type="ECO:0000313" key="9">
    <source>
        <dbReference type="Proteomes" id="UP000244940"/>
    </source>
</evidence>
<comment type="caution">
    <text evidence="8">The sequence shown here is derived from an EMBL/GenBank/DDBJ whole genome shotgun (WGS) entry which is preliminary data.</text>
</comment>
<name>A0A2U2CDY6_9RHOB</name>
<dbReference type="Gene3D" id="1.25.40.80">
    <property type="match status" value="1"/>
</dbReference>
<keyword evidence="3 4" id="KW-0274">FAD</keyword>
<dbReference type="PRINTS" id="PR00147">
    <property type="entry name" value="DNAPHOTLYASE"/>
</dbReference>
<evidence type="ECO:0000259" key="7">
    <source>
        <dbReference type="PROSITE" id="PS51645"/>
    </source>
</evidence>
<accession>A0A2U2CDY6</accession>
<dbReference type="GO" id="GO:0071949">
    <property type="term" value="F:FAD binding"/>
    <property type="evidence" value="ECO:0007669"/>
    <property type="project" value="TreeGrafter"/>
</dbReference>
<feature type="binding site" evidence="4">
    <location>
        <begin position="372"/>
        <end position="374"/>
    </location>
    <ligand>
        <name>FAD</name>
        <dbReference type="ChEBI" id="CHEBI:57692"/>
    </ligand>
</feature>
<evidence type="ECO:0000256" key="5">
    <source>
        <dbReference type="PIRSR" id="PIRSR602081-2"/>
    </source>
</evidence>
<dbReference type="SUPFAM" id="SSF48173">
    <property type="entry name" value="Cryptochrome/photolyase FAD-binding domain"/>
    <property type="match status" value="1"/>
</dbReference>
<dbReference type="SUPFAM" id="SSF52425">
    <property type="entry name" value="Cryptochrome/photolyase, N-terminal domain"/>
    <property type="match status" value="1"/>
</dbReference>
<evidence type="ECO:0000313" key="8">
    <source>
        <dbReference type="EMBL" id="PWE30113.1"/>
    </source>
</evidence>
<protein>
    <submittedName>
        <fullName evidence="8">Deoxyribodipyrimidine photolyase</fullName>
    </submittedName>
</protein>
<keyword evidence="9" id="KW-1185">Reference proteome</keyword>
<dbReference type="InterPro" id="IPR036134">
    <property type="entry name" value="Crypto/Photolyase_FAD-like_sf"/>
</dbReference>
<feature type="site" description="Electron transfer via tryptophanyl radical" evidence="5">
    <location>
        <position position="382"/>
    </location>
</feature>
<evidence type="ECO:0000256" key="6">
    <source>
        <dbReference type="RuleBase" id="RU004182"/>
    </source>
</evidence>
<dbReference type="RefSeq" id="WP_109532260.1">
    <property type="nucleotide sequence ID" value="NZ_QEYD01000003.1"/>
</dbReference>
<evidence type="ECO:0000256" key="3">
    <source>
        <dbReference type="ARBA" id="ARBA00022827"/>
    </source>
</evidence>
<dbReference type="InterPro" id="IPR002081">
    <property type="entry name" value="Cryptochrome/DNA_photolyase_1"/>
</dbReference>
<feature type="site" description="Electron transfer via tryptophanyl radical" evidence="5">
    <location>
        <position position="359"/>
    </location>
</feature>
<dbReference type="GO" id="GO:0009416">
    <property type="term" value="P:response to light stimulus"/>
    <property type="evidence" value="ECO:0007669"/>
    <property type="project" value="TreeGrafter"/>
</dbReference>
<comment type="cofactor">
    <cofactor evidence="1">
        <name>(6R)-5,10-methylene-5,6,7,8-tetrahydrofolate</name>
        <dbReference type="ChEBI" id="CHEBI:15636"/>
    </cofactor>
</comment>
<sequence>MTDKDRADTPLIVWFRRDLRLDDHPMLAAAAATGRPLIPVFIADRAVTDIGAAARWRYGEAIGSFAARLKDRGTRLILRRGAALPVLLELLDETGAGGVWWTRLYDPLSRDRDSEIKDTLKSKDFEARSFPGHTLVEPWEIETKAGDPYKVYSPFFRALDEKGVAQPCEAPDDLNPPDRWPESEDLADWDLGAAMKRGADIVAKHAIVGEEAARKRLENFLDGPVLDYKDDRDFPAKPAVSGLSENLTYGEIGPRRVWHAAKVHTGKGGTHFRKELAWRDFAHHLMFHFPQLLESNWREEWDDFPWRQDNKDAERWRRGMTGEPFVDAGLREMYVTGTMHNRVRMVVASYLTKHLTTHWKIGMEWFADCLIDWDPASNAMGWQWVAGSGPDAAPYFRVFNPETQAEKFDKTEEYRKRFIAELSDDPGEEALDYFKAVPRAWKLDAKADYPERMIALSKGREAALEAYDSLKKS</sequence>
<gene>
    <name evidence="8" type="ORF">C4N9_05265</name>
</gene>
<feature type="binding site" evidence="4">
    <location>
        <position position="228"/>
    </location>
    <ligand>
        <name>FAD</name>
        <dbReference type="ChEBI" id="CHEBI:57692"/>
    </ligand>
</feature>
<feature type="domain" description="Photolyase/cryptochrome alpha/beta" evidence="7">
    <location>
        <begin position="9"/>
        <end position="135"/>
    </location>
</feature>
<keyword evidence="2 4" id="KW-0285">Flavoprotein</keyword>
<dbReference type="AlphaFoldDB" id="A0A2U2CDY6"/>
<organism evidence="8 9">
    <name type="scientific">Pararhodobacter marinus</name>
    <dbReference type="NCBI Taxonomy" id="2184063"/>
    <lineage>
        <taxon>Bacteria</taxon>
        <taxon>Pseudomonadati</taxon>
        <taxon>Pseudomonadota</taxon>
        <taxon>Alphaproteobacteria</taxon>
        <taxon>Rhodobacterales</taxon>
        <taxon>Paracoccaceae</taxon>
        <taxon>Pararhodobacter</taxon>
    </lineage>
</organism>
<dbReference type="InterPro" id="IPR014729">
    <property type="entry name" value="Rossmann-like_a/b/a_fold"/>
</dbReference>
<dbReference type="PANTHER" id="PTHR11455">
    <property type="entry name" value="CRYPTOCHROME"/>
    <property type="match status" value="1"/>
</dbReference>
<feature type="binding site" evidence="4">
    <location>
        <position position="272"/>
    </location>
    <ligand>
        <name>FAD</name>
        <dbReference type="ChEBI" id="CHEBI:57692"/>
    </ligand>
</feature>
<keyword evidence="8" id="KW-0456">Lyase</keyword>
<keyword evidence="6" id="KW-0157">Chromophore</keyword>
<dbReference type="OrthoDB" id="9772484at2"/>
<comment type="similarity">
    <text evidence="6">Belongs to the DNA photolyase family.</text>
</comment>
<dbReference type="Pfam" id="PF00875">
    <property type="entry name" value="DNA_photolyase"/>
    <property type="match status" value="1"/>
</dbReference>
<dbReference type="Pfam" id="PF03441">
    <property type="entry name" value="FAD_binding_7"/>
    <property type="match status" value="1"/>
</dbReference>
<dbReference type="Gene3D" id="3.40.50.620">
    <property type="entry name" value="HUPs"/>
    <property type="match status" value="1"/>
</dbReference>
<dbReference type="EMBL" id="QEYD01000003">
    <property type="protein sequence ID" value="PWE30113.1"/>
    <property type="molecule type" value="Genomic_DNA"/>
</dbReference>
<evidence type="ECO:0000256" key="1">
    <source>
        <dbReference type="ARBA" id="ARBA00001932"/>
    </source>
</evidence>
<proteinExistence type="inferred from homology"/>
<evidence type="ECO:0000256" key="2">
    <source>
        <dbReference type="ARBA" id="ARBA00022630"/>
    </source>
</evidence>
<dbReference type="Proteomes" id="UP000244940">
    <property type="component" value="Unassembled WGS sequence"/>
</dbReference>
<reference evidence="8 9" key="1">
    <citation type="submission" date="2018-05" db="EMBL/GenBank/DDBJ databases">
        <title>Pararhodobacter marina sp. nov., isolated from deep-sea water of the Indian Ocean.</title>
        <authorList>
            <person name="Lai Q.Sr."/>
            <person name="Liu X."/>
            <person name="Shao Z."/>
        </authorList>
    </citation>
    <scope>NUCLEOTIDE SEQUENCE [LARGE SCALE GENOMIC DNA]</scope>
    <source>
        <strain evidence="8 9">CIC4N-9</strain>
    </source>
</reference>
<dbReference type="InterPro" id="IPR005101">
    <property type="entry name" value="Cryptochr/Photolyase_FAD-bd"/>
</dbReference>
<comment type="cofactor">
    <cofactor evidence="4">
        <name>FAD</name>
        <dbReference type="ChEBI" id="CHEBI:57692"/>
    </cofactor>
    <text evidence="4">Binds 1 FAD per subunit.</text>
</comment>
<dbReference type="InterPro" id="IPR036155">
    <property type="entry name" value="Crypto/Photolyase_N_sf"/>
</dbReference>
<dbReference type="PROSITE" id="PS51645">
    <property type="entry name" value="PHR_CRY_ALPHA_BETA"/>
    <property type="match status" value="1"/>
</dbReference>
<evidence type="ECO:0000256" key="4">
    <source>
        <dbReference type="PIRSR" id="PIRSR602081-1"/>
    </source>
</evidence>